<keyword evidence="2" id="KW-1185">Reference proteome</keyword>
<feature type="non-terminal residue" evidence="1">
    <location>
        <position position="1"/>
    </location>
</feature>
<organism evidence="1 2">
    <name type="scientific">Funneliformis mosseae</name>
    <name type="common">Endomycorrhizal fungus</name>
    <name type="synonym">Glomus mosseae</name>
    <dbReference type="NCBI Taxonomy" id="27381"/>
    <lineage>
        <taxon>Eukaryota</taxon>
        <taxon>Fungi</taxon>
        <taxon>Fungi incertae sedis</taxon>
        <taxon>Mucoromycota</taxon>
        <taxon>Glomeromycotina</taxon>
        <taxon>Glomeromycetes</taxon>
        <taxon>Glomerales</taxon>
        <taxon>Glomeraceae</taxon>
        <taxon>Funneliformis</taxon>
    </lineage>
</organism>
<protein>
    <submittedName>
        <fullName evidence="1">2012_t:CDS:1</fullName>
    </submittedName>
</protein>
<dbReference type="AlphaFoldDB" id="A0A9N9HXT6"/>
<accession>A0A9N9HXT6</accession>
<proteinExistence type="predicted"/>
<dbReference type="Proteomes" id="UP000789375">
    <property type="component" value="Unassembled WGS sequence"/>
</dbReference>
<comment type="caution">
    <text evidence="1">The sequence shown here is derived from an EMBL/GenBank/DDBJ whole genome shotgun (WGS) entry which is preliminary data.</text>
</comment>
<sequence length="154" mass="17731">MRQYKEEQEEVHRDEISNNGIREQCFNYLNGFFDRNMHSIPFTAEGDFCNIMAVVITFDNRSAASDNNIKLEEEIALCLQILFTNLMLGTVLKTITMDKYDQQQQNDKTATLERFLSQIITRSMHPALVLLLDLLSNADTIKIAQKNSGLDKHN</sequence>
<gene>
    <name evidence="1" type="ORF">FMOSSE_LOCUS14296</name>
</gene>
<reference evidence="1" key="1">
    <citation type="submission" date="2021-06" db="EMBL/GenBank/DDBJ databases">
        <authorList>
            <person name="Kallberg Y."/>
            <person name="Tangrot J."/>
            <person name="Rosling A."/>
        </authorList>
    </citation>
    <scope>NUCLEOTIDE SEQUENCE</scope>
    <source>
        <strain evidence="1">87-6 pot B 2015</strain>
    </source>
</reference>
<evidence type="ECO:0000313" key="1">
    <source>
        <dbReference type="EMBL" id="CAG8710635.1"/>
    </source>
</evidence>
<dbReference type="EMBL" id="CAJVPP010010529">
    <property type="protein sequence ID" value="CAG8710635.1"/>
    <property type="molecule type" value="Genomic_DNA"/>
</dbReference>
<name>A0A9N9HXT6_FUNMO</name>
<evidence type="ECO:0000313" key="2">
    <source>
        <dbReference type="Proteomes" id="UP000789375"/>
    </source>
</evidence>